<evidence type="ECO:0000256" key="7">
    <source>
        <dbReference type="SAM" id="MobiDB-lite"/>
    </source>
</evidence>
<dbReference type="InterPro" id="IPR013325">
    <property type="entry name" value="RNA_pol_sigma_r2"/>
</dbReference>
<dbReference type="Gene3D" id="1.10.10.10">
    <property type="entry name" value="Winged helix-like DNA-binding domain superfamily/Winged helix DNA-binding domain"/>
    <property type="match status" value="1"/>
</dbReference>
<accession>A0A6J6P2L4</accession>
<evidence type="ECO:0000256" key="6">
    <source>
        <dbReference type="SAM" id="Coils"/>
    </source>
</evidence>
<dbReference type="Gene3D" id="1.10.1740.10">
    <property type="match status" value="1"/>
</dbReference>
<evidence type="ECO:0000256" key="5">
    <source>
        <dbReference type="ARBA" id="ARBA00023163"/>
    </source>
</evidence>
<dbReference type="SUPFAM" id="SSF88946">
    <property type="entry name" value="Sigma2 domain of RNA polymerase sigma factors"/>
    <property type="match status" value="1"/>
</dbReference>
<feature type="coiled-coil region" evidence="6">
    <location>
        <begin position="160"/>
        <end position="187"/>
    </location>
</feature>
<dbReference type="SUPFAM" id="SSF88659">
    <property type="entry name" value="Sigma3 and sigma4 domains of RNA polymerase sigma factors"/>
    <property type="match status" value="1"/>
</dbReference>
<dbReference type="NCBIfam" id="TIGR02983">
    <property type="entry name" value="SigE-fam_strep"/>
    <property type="match status" value="1"/>
</dbReference>
<dbReference type="Pfam" id="PF08281">
    <property type="entry name" value="Sigma70_r4_2"/>
    <property type="match status" value="1"/>
</dbReference>
<evidence type="ECO:0000256" key="1">
    <source>
        <dbReference type="ARBA" id="ARBA00010641"/>
    </source>
</evidence>
<reference evidence="10" key="1">
    <citation type="submission" date="2020-05" db="EMBL/GenBank/DDBJ databases">
        <authorList>
            <person name="Chiriac C."/>
            <person name="Salcher M."/>
            <person name="Ghai R."/>
            <person name="Kavagutti S V."/>
        </authorList>
    </citation>
    <scope>NUCLEOTIDE SEQUENCE</scope>
</reference>
<organism evidence="10">
    <name type="scientific">freshwater metagenome</name>
    <dbReference type="NCBI Taxonomy" id="449393"/>
    <lineage>
        <taxon>unclassified sequences</taxon>
        <taxon>metagenomes</taxon>
        <taxon>ecological metagenomes</taxon>
    </lineage>
</organism>
<dbReference type="Pfam" id="PF04542">
    <property type="entry name" value="Sigma70_r2"/>
    <property type="match status" value="1"/>
</dbReference>
<dbReference type="PANTHER" id="PTHR43133:SF50">
    <property type="entry name" value="ECF RNA POLYMERASE SIGMA FACTOR SIGM"/>
    <property type="match status" value="1"/>
</dbReference>
<feature type="domain" description="RNA polymerase sigma-70 region 2" evidence="8">
    <location>
        <begin position="28"/>
        <end position="95"/>
    </location>
</feature>
<comment type="similarity">
    <text evidence="1">Belongs to the sigma-70 factor family. ECF subfamily.</text>
</comment>
<feature type="region of interest" description="Disordered" evidence="7">
    <location>
        <begin position="1"/>
        <end position="24"/>
    </location>
</feature>
<dbReference type="InterPro" id="IPR014284">
    <property type="entry name" value="RNA_pol_sigma-70_dom"/>
</dbReference>
<dbReference type="InterPro" id="IPR013249">
    <property type="entry name" value="RNA_pol_sigma70_r4_t2"/>
</dbReference>
<dbReference type="InterPro" id="IPR007627">
    <property type="entry name" value="RNA_pol_sigma70_r2"/>
</dbReference>
<dbReference type="InterPro" id="IPR013324">
    <property type="entry name" value="RNA_pol_sigma_r3/r4-like"/>
</dbReference>
<keyword evidence="3" id="KW-0731">Sigma factor</keyword>
<dbReference type="NCBIfam" id="TIGR02937">
    <property type="entry name" value="sigma70-ECF"/>
    <property type="match status" value="1"/>
</dbReference>
<proteinExistence type="inferred from homology"/>
<dbReference type="GO" id="GO:0003677">
    <property type="term" value="F:DNA binding"/>
    <property type="evidence" value="ECO:0007669"/>
    <property type="project" value="UniProtKB-KW"/>
</dbReference>
<dbReference type="EMBL" id="CAEZXR010000030">
    <property type="protein sequence ID" value="CAB4690843.1"/>
    <property type="molecule type" value="Genomic_DNA"/>
</dbReference>
<keyword evidence="4" id="KW-0238">DNA-binding</keyword>
<evidence type="ECO:0000256" key="2">
    <source>
        <dbReference type="ARBA" id="ARBA00023015"/>
    </source>
</evidence>
<keyword evidence="2" id="KW-0805">Transcription regulation</keyword>
<evidence type="ECO:0000256" key="4">
    <source>
        <dbReference type="ARBA" id="ARBA00023125"/>
    </source>
</evidence>
<dbReference type="InterPro" id="IPR039425">
    <property type="entry name" value="RNA_pol_sigma-70-like"/>
</dbReference>
<keyword evidence="6" id="KW-0175">Coiled coil</keyword>
<dbReference type="InterPro" id="IPR036388">
    <property type="entry name" value="WH-like_DNA-bd_sf"/>
</dbReference>
<dbReference type="AlphaFoldDB" id="A0A6J6P2L4"/>
<protein>
    <submittedName>
        <fullName evidence="10">Unannotated protein</fullName>
    </submittedName>
</protein>
<evidence type="ECO:0000313" key="10">
    <source>
        <dbReference type="EMBL" id="CAB4690843.1"/>
    </source>
</evidence>
<name>A0A6J6P2L4_9ZZZZ</name>
<dbReference type="PANTHER" id="PTHR43133">
    <property type="entry name" value="RNA POLYMERASE ECF-TYPE SIGMA FACTO"/>
    <property type="match status" value="1"/>
</dbReference>
<feature type="domain" description="RNA polymerase sigma factor 70 region 4 type 2" evidence="9">
    <location>
        <begin position="119"/>
        <end position="170"/>
    </location>
</feature>
<sequence>MTDDLDQTTRRHPPPTTAAGDPPDFDALVQATGRPLYRAALLLTGGDHHLAEDLLQTTYTKVYASWRRVSRADDPVAYTRTMLTRTFLSHRRLRRSGERPSDVLPEPPPTDPDTTLTLDLVAALARLTPRDRAVVVLRYWLDRSVADTAADLGLSQTAVRSAARRALARLREQLADLDHDLDLDLDEQDLR</sequence>
<dbReference type="GO" id="GO:0006352">
    <property type="term" value="P:DNA-templated transcription initiation"/>
    <property type="evidence" value="ECO:0007669"/>
    <property type="project" value="InterPro"/>
</dbReference>
<dbReference type="GO" id="GO:0016987">
    <property type="term" value="F:sigma factor activity"/>
    <property type="evidence" value="ECO:0007669"/>
    <property type="project" value="UniProtKB-KW"/>
</dbReference>
<evidence type="ECO:0000256" key="3">
    <source>
        <dbReference type="ARBA" id="ARBA00023082"/>
    </source>
</evidence>
<dbReference type="InterPro" id="IPR014325">
    <property type="entry name" value="RNA_pol_sigma-E_actinobac"/>
</dbReference>
<gene>
    <name evidence="10" type="ORF">UFOPK2579_00400</name>
</gene>
<keyword evidence="5" id="KW-0804">Transcription</keyword>
<evidence type="ECO:0000259" key="8">
    <source>
        <dbReference type="Pfam" id="PF04542"/>
    </source>
</evidence>
<evidence type="ECO:0000259" key="9">
    <source>
        <dbReference type="Pfam" id="PF08281"/>
    </source>
</evidence>